<dbReference type="GO" id="GO:0000271">
    <property type="term" value="P:polysaccharide biosynthetic process"/>
    <property type="evidence" value="ECO:0007669"/>
    <property type="project" value="TreeGrafter"/>
</dbReference>
<reference evidence="6 7" key="1">
    <citation type="journal article" date="2016" name="Nat. Commun.">
        <title>Thousands of microbial genomes shed light on interconnected biogeochemical processes in an aquifer system.</title>
        <authorList>
            <person name="Anantharaman K."/>
            <person name="Brown C.T."/>
            <person name="Hug L.A."/>
            <person name="Sharon I."/>
            <person name="Castelle C.J."/>
            <person name="Probst A.J."/>
            <person name="Thomas B.C."/>
            <person name="Singh A."/>
            <person name="Wilkins M.J."/>
            <person name="Karaoz U."/>
            <person name="Brodie E.L."/>
            <person name="Williams K.H."/>
            <person name="Hubbard S.S."/>
            <person name="Banfield J.F."/>
        </authorList>
    </citation>
    <scope>NUCLEOTIDE SEQUENCE [LARGE SCALE GENOMIC DNA]</scope>
</reference>
<dbReference type="PIRSF" id="PIRSF000390">
    <property type="entry name" value="PLP_StrS"/>
    <property type="match status" value="1"/>
</dbReference>
<evidence type="ECO:0000256" key="4">
    <source>
        <dbReference type="PIRSR" id="PIRSR000390-2"/>
    </source>
</evidence>
<dbReference type="GO" id="GO:0008483">
    <property type="term" value="F:transaminase activity"/>
    <property type="evidence" value="ECO:0007669"/>
    <property type="project" value="TreeGrafter"/>
</dbReference>
<evidence type="ECO:0000256" key="2">
    <source>
        <dbReference type="ARBA" id="ARBA00037999"/>
    </source>
</evidence>
<dbReference type="GO" id="GO:0030170">
    <property type="term" value="F:pyridoxal phosphate binding"/>
    <property type="evidence" value="ECO:0007669"/>
    <property type="project" value="TreeGrafter"/>
</dbReference>
<sequence length="375" mass="42542">MKNKKWRVPFVYLTKQFADLDRYLKAIKNVAKKGDFTLGERLNELEKKMARMMKARQAIGVANGTDALLLSLKVLDIKQGDEVITVPNSFIATTAVIALVGARPVFVDVGDDYLIDPDLIEKSITKRTKAIIPVHLAGNPCSMDRIMKIASEYKLSVIEDVAQAVFGKFNGKYLGTFGITGCFSFHPLKILNVWGDGGMIVTSDENLAGQLRLWRNHGLKTRDEVEFFAHNSRLDTIHAAILLEELKTLKKIINRRSKIAGIYDEMLRPLEPDLHIPERNQEEAKISPTFTQYVIQVKKRAKLIGYLTEKGIEVKVHYPIPIHLQKAAQYLGYRKGDFPVCEKQADTILTLPCHQYLTEKDVMYVSRQIADYYSK</sequence>
<evidence type="ECO:0000256" key="5">
    <source>
        <dbReference type="RuleBase" id="RU004508"/>
    </source>
</evidence>
<evidence type="ECO:0000256" key="3">
    <source>
        <dbReference type="PIRSR" id="PIRSR000390-1"/>
    </source>
</evidence>
<dbReference type="SUPFAM" id="SSF53383">
    <property type="entry name" value="PLP-dependent transferases"/>
    <property type="match status" value="1"/>
</dbReference>
<evidence type="ECO:0008006" key="8">
    <source>
        <dbReference type="Google" id="ProtNLM"/>
    </source>
</evidence>
<evidence type="ECO:0000313" key="7">
    <source>
        <dbReference type="Proteomes" id="UP000176253"/>
    </source>
</evidence>
<feature type="active site" description="Proton acceptor" evidence="3">
    <location>
        <position position="189"/>
    </location>
</feature>
<dbReference type="Pfam" id="PF01041">
    <property type="entry name" value="DegT_DnrJ_EryC1"/>
    <property type="match status" value="1"/>
</dbReference>
<gene>
    <name evidence="6" type="ORF">A3D78_05205</name>
</gene>
<evidence type="ECO:0000256" key="1">
    <source>
        <dbReference type="ARBA" id="ARBA00022898"/>
    </source>
</evidence>
<dbReference type="Proteomes" id="UP000176253">
    <property type="component" value="Unassembled WGS sequence"/>
</dbReference>
<comment type="caution">
    <text evidence="6">The sequence shown here is derived from an EMBL/GenBank/DDBJ whole genome shotgun (WGS) entry which is preliminary data.</text>
</comment>
<dbReference type="PANTHER" id="PTHR30244:SF36">
    <property type="entry name" value="3-OXO-GLUCOSE-6-PHOSPHATE:GLUTAMATE AMINOTRANSFERASE"/>
    <property type="match status" value="1"/>
</dbReference>
<dbReference type="Gene3D" id="3.40.640.10">
    <property type="entry name" value="Type I PLP-dependent aspartate aminotransferase-like (Major domain)"/>
    <property type="match status" value="1"/>
</dbReference>
<dbReference type="STRING" id="1798383.A3D78_05205"/>
<name>A0A1F5ZZP3_9BACT</name>
<dbReference type="Gene3D" id="3.90.1150.10">
    <property type="entry name" value="Aspartate Aminotransferase, domain 1"/>
    <property type="match status" value="1"/>
</dbReference>
<evidence type="ECO:0000313" key="6">
    <source>
        <dbReference type="EMBL" id="OGG17622.1"/>
    </source>
</evidence>
<dbReference type="InterPro" id="IPR015422">
    <property type="entry name" value="PyrdxlP-dep_Trfase_small"/>
</dbReference>
<dbReference type="InterPro" id="IPR000653">
    <property type="entry name" value="DegT/StrS_aminotransferase"/>
</dbReference>
<dbReference type="CDD" id="cd00616">
    <property type="entry name" value="AHBA_syn"/>
    <property type="match status" value="1"/>
</dbReference>
<protein>
    <recommendedName>
        <fullName evidence="8">Transcriptional regulator</fullName>
    </recommendedName>
</protein>
<comment type="similarity">
    <text evidence="2 5">Belongs to the DegT/DnrJ/EryC1 family.</text>
</comment>
<feature type="modified residue" description="N6-(pyridoxal phosphate)lysine" evidence="4">
    <location>
        <position position="189"/>
    </location>
</feature>
<dbReference type="EMBL" id="MFJM01000031">
    <property type="protein sequence ID" value="OGG17622.1"/>
    <property type="molecule type" value="Genomic_DNA"/>
</dbReference>
<accession>A0A1F5ZZP3</accession>
<keyword evidence="1 4" id="KW-0663">Pyridoxal phosphate</keyword>
<organism evidence="6 7">
    <name type="scientific">Candidatus Gottesmanbacteria bacterium RIFCSPHIGHO2_02_FULL_39_14</name>
    <dbReference type="NCBI Taxonomy" id="1798383"/>
    <lineage>
        <taxon>Bacteria</taxon>
        <taxon>Candidatus Gottesmaniibacteriota</taxon>
    </lineage>
</organism>
<proteinExistence type="inferred from homology"/>
<dbReference type="InterPro" id="IPR015421">
    <property type="entry name" value="PyrdxlP-dep_Trfase_major"/>
</dbReference>
<dbReference type="AlphaFoldDB" id="A0A1F5ZZP3"/>
<dbReference type="PANTHER" id="PTHR30244">
    <property type="entry name" value="TRANSAMINASE"/>
    <property type="match status" value="1"/>
</dbReference>
<dbReference type="InterPro" id="IPR015424">
    <property type="entry name" value="PyrdxlP-dep_Trfase"/>
</dbReference>